<evidence type="ECO:0000256" key="1">
    <source>
        <dbReference type="ARBA" id="ARBA00022723"/>
    </source>
</evidence>
<accession>A0AAW2R1J2</accession>
<gene>
    <name evidence="4" type="ORF">Sradi_3308300</name>
</gene>
<comment type="caution">
    <text evidence="4">The sequence shown here is derived from an EMBL/GenBank/DDBJ whole genome shotgun (WGS) entry which is preliminary data.</text>
</comment>
<evidence type="ECO:0000259" key="3">
    <source>
        <dbReference type="PROSITE" id="PS50994"/>
    </source>
</evidence>
<name>A0AAW2R1J2_SESRA</name>
<dbReference type="Pfam" id="PF07727">
    <property type="entry name" value="RVT_2"/>
    <property type="match status" value="1"/>
</dbReference>
<keyword evidence="2" id="KW-0378">Hydrolase</keyword>
<proteinExistence type="predicted"/>
<organism evidence="4">
    <name type="scientific">Sesamum radiatum</name>
    <name type="common">Black benniseed</name>
    <dbReference type="NCBI Taxonomy" id="300843"/>
    <lineage>
        <taxon>Eukaryota</taxon>
        <taxon>Viridiplantae</taxon>
        <taxon>Streptophyta</taxon>
        <taxon>Embryophyta</taxon>
        <taxon>Tracheophyta</taxon>
        <taxon>Spermatophyta</taxon>
        <taxon>Magnoliopsida</taxon>
        <taxon>eudicotyledons</taxon>
        <taxon>Gunneridae</taxon>
        <taxon>Pentapetalae</taxon>
        <taxon>asterids</taxon>
        <taxon>lamiids</taxon>
        <taxon>Lamiales</taxon>
        <taxon>Pedaliaceae</taxon>
        <taxon>Sesamum</taxon>
    </lineage>
</organism>
<evidence type="ECO:0000256" key="2">
    <source>
        <dbReference type="ARBA" id="ARBA00022801"/>
    </source>
</evidence>
<dbReference type="PANTHER" id="PTHR42648:SF28">
    <property type="entry name" value="TRANSPOSON-ENCODED PROTEIN WITH RIBONUCLEASE H-LIKE AND RETROVIRUS ZINC FINGER-LIKE DOMAINS"/>
    <property type="match status" value="1"/>
</dbReference>
<dbReference type="GO" id="GO:0046872">
    <property type="term" value="F:metal ion binding"/>
    <property type="evidence" value="ECO:0007669"/>
    <property type="project" value="UniProtKB-KW"/>
</dbReference>
<dbReference type="PANTHER" id="PTHR42648">
    <property type="entry name" value="TRANSPOSASE, PUTATIVE-RELATED"/>
    <property type="match status" value="1"/>
</dbReference>
<dbReference type="Pfam" id="PF00665">
    <property type="entry name" value="rve"/>
    <property type="match status" value="1"/>
</dbReference>
<feature type="domain" description="Integrase catalytic" evidence="3">
    <location>
        <begin position="107"/>
        <end position="279"/>
    </location>
</feature>
<keyword evidence="1" id="KW-0479">Metal-binding</keyword>
<protein>
    <submittedName>
        <fullName evidence="4">Secreted RxLR effector protein</fullName>
    </submittedName>
</protein>
<reference evidence="4" key="2">
    <citation type="journal article" date="2024" name="Plant">
        <title>Genomic evolution and insights into agronomic trait innovations of Sesamum species.</title>
        <authorList>
            <person name="Miao H."/>
            <person name="Wang L."/>
            <person name="Qu L."/>
            <person name="Liu H."/>
            <person name="Sun Y."/>
            <person name="Le M."/>
            <person name="Wang Q."/>
            <person name="Wei S."/>
            <person name="Zheng Y."/>
            <person name="Lin W."/>
            <person name="Duan Y."/>
            <person name="Cao H."/>
            <person name="Xiong S."/>
            <person name="Wang X."/>
            <person name="Wei L."/>
            <person name="Li C."/>
            <person name="Ma Q."/>
            <person name="Ju M."/>
            <person name="Zhao R."/>
            <person name="Li G."/>
            <person name="Mu C."/>
            <person name="Tian Q."/>
            <person name="Mei H."/>
            <person name="Zhang T."/>
            <person name="Gao T."/>
            <person name="Zhang H."/>
        </authorList>
    </citation>
    <scope>NUCLEOTIDE SEQUENCE</scope>
    <source>
        <strain evidence="4">G02</strain>
    </source>
</reference>
<dbReference type="Pfam" id="PF25597">
    <property type="entry name" value="SH3_retrovirus"/>
    <property type="match status" value="1"/>
</dbReference>
<dbReference type="InterPro" id="IPR001584">
    <property type="entry name" value="Integrase_cat-core"/>
</dbReference>
<evidence type="ECO:0000313" key="4">
    <source>
        <dbReference type="EMBL" id="KAL0373926.1"/>
    </source>
</evidence>
<dbReference type="GO" id="GO:0003676">
    <property type="term" value="F:nucleic acid binding"/>
    <property type="evidence" value="ECO:0007669"/>
    <property type="project" value="InterPro"/>
</dbReference>
<dbReference type="AlphaFoldDB" id="A0AAW2R1J2"/>
<dbReference type="PROSITE" id="PS50994">
    <property type="entry name" value="INTEGRASE"/>
    <property type="match status" value="1"/>
</dbReference>
<reference evidence="4" key="1">
    <citation type="submission" date="2020-06" db="EMBL/GenBank/DDBJ databases">
        <authorList>
            <person name="Li T."/>
            <person name="Hu X."/>
            <person name="Zhang T."/>
            <person name="Song X."/>
            <person name="Zhang H."/>
            <person name="Dai N."/>
            <person name="Sheng W."/>
            <person name="Hou X."/>
            <person name="Wei L."/>
        </authorList>
    </citation>
    <scope>NUCLEOTIDE SEQUENCE</scope>
    <source>
        <strain evidence="4">G02</strain>
        <tissue evidence="4">Leaf</tissue>
    </source>
</reference>
<dbReference type="InterPro" id="IPR012337">
    <property type="entry name" value="RNaseH-like_sf"/>
</dbReference>
<dbReference type="InterPro" id="IPR039537">
    <property type="entry name" value="Retrotran_Ty1/copia-like"/>
</dbReference>
<dbReference type="InterPro" id="IPR057670">
    <property type="entry name" value="SH3_retrovirus"/>
</dbReference>
<dbReference type="InterPro" id="IPR036397">
    <property type="entry name" value="RNaseH_sf"/>
</dbReference>
<sequence length="589" mass="67540">MDDQFVSSDKALASTLIMRFTSQKLTDLNGVLEHIMQMRDIVAQLKCVMNEDSSVLWHRSFGHISIERIKKLVNDGVLNTLDFTDFDTCMDCIKDKQINVSKKDAKRSSNLLKIIHTNICCPDLDSYGQRYFITFIDDYSRYMCIYFLEHKAEALDTFKVFKAEVEKQCDKHIKVVRSDRGGEYFGRYTEGGQTPSPFTKFLAEQGIIAQYTMPDSPNQNGVVERRNPTLLDMVRSMMASSKLPKFLWIKAIKTAVYILNRVPTKAVSKTPFELFKGWKPSLRHVRIWGCLSEVRGYNPQKKKLDLRTISGYFVGYAERSKGYRFYCPSNSTKIVESRNVKFLEDGLNSGSDKGMSIRCNVDRSESQPSTSSNGLIVLVHNTPMAPPENVDATLRRSTRIKRSAIPGDYMIYLQEYEFNVGAENDPETFSQAMKGRESILWYDAMKEEMSSMAFNEVWDLVELPDGFKAMGFAHFDMDLHRMDMKTAFLNGELKEEVYMKQPQGFSSSNGEHLGRYQSNPSFDHWRAAKKVMRYLQGTKDYMLMYRRTENLEVVGYSDSDFAGCVDSRKSTSGYIFMIVSGAVSWRSAK</sequence>
<dbReference type="Gene3D" id="3.30.420.10">
    <property type="entry name" value="Ribonuclease H-like superfamily/Ribonuclease H"/>
    <property type="match status" value="1"/>
</dbReference>
<dbReference type="GO" id="GO:0015074">
    <property type="term" value="P:DNA integration"/>
    <property type="evidence" value="ECO:0007669"/>
    <property type="project" value="InterPro"/>
</dbReference>
<dbReference type="InterPro" id="IPR013103">
    <property type="entry name" value="RVT_2"/>
</dbReference>
<dbReference type="Pfam" id="PF13976">
    <property type="entry name" value="gag_pre-integrs"/>
    <property type="match status" value="1"/>
</dbReference>
<dbReference type="GO" id="GO:0016787">
    <property type="term" value="F:hydrolase activity"/>
    <property type="evidence" value="ECO:0007669"/>
    <property type="project" value="UniProtKB-KW"/>
</dbReference>
<dbReference type="EMBL" id="JACGWJ010000014">
    <property type="protein sequence ID" value="KAL0373926.1"/>
    <property type="molecule type" value="Genomic_DNA"/>
</dbReference>
<dbReference type="SUPFAM" id="SSF53098">
    <property type="entry name" value="Ribonuclease H-like"/>
    <property type="match status" value="1"/>
</dbReference>
<dbReference type="InterPro" id="IPR025724">
    <property type="entry name" value="GAG-pre-integrase_dom"/>
</dbReference>